<comment type="caution">
    <text evidence="3">The sequence shown here is derived from an EMBL/GenBank/DDBJ whole genome shotgun (WGS) entry which is preliminary data.</text>
</comment>
<dbReference type="SMART" id="SM00239">
    <property type="entry name" value="C2"/>
    <property type="match status" value="1"/>
</dbReference>
<dbReference type="Proteomes" id="UP000195570">
    <property type="component" value="Unassembled WGS sequence"/>
</dbReference>
<dbReference type="EMBL" id="CZPT02001821">
    <property type="protein sequence ID" value="SCU72203.1"/>
    <property type="molecule type" value="Genomic_DNA"/>
</dbReference>
<dbReference type="InterPro" id="IPR000008">
    <property type="entry name" value="C2_dom"/>
</dbReference>
<feature type="region of interest" description="Disordered" evidence="1">
    <location>
        <begin position="381"/>
        <end position="407"/>
    </location>
</feature>
<dbReference type="InterPro" id="IPR056290">
    <property type="entry name" value="CEPT76/DRC7_peptidase-like_dom"/>
</dbReference>
<dbReference type="VEuPathDB" id="TriTrypDB:TEOVI_000377900"/>
<dbReference type="GeneID" id="92377719"/>
<proteinExistence type="predicted"/>
<dbReference type="PANTHER" id="PTHR20837">
    <property type="entry name" value="CENTROSOMAL PROTEIN-RELATED"/>
    <property type="match status" value="1"/>
</dbReference>
<evidence type="ECO:0000313" key="4">
    <source>
        <dbReference type="Proteomes" id="UP000195570"/>
    </source>
</evidence>
<dbReference type="GO" id="GO:1904491">
    <property type="term" value="P:protein localization to ciliary transition zone"/>
    <property type="evidence" value="ECO:0007669"/>
    <property type="project" value="TreeGrafter"/>
</dbReference>
<dbReference type="InterPro" id="IPR052434">
    <property type="entry name" value="Tectonic-like_complex_comp"/>
</dbReference>
<feature type="region of interest" description="Disordered" evidence="1">
    <location>
        <begin position="1"/>
        <end position="133"/>
    </location>
</feature>
<name>A0A1G4IIQ4_TRYEQ</name>
<dbReference type="Pfam" id="PF24656">
    <property type="entry name" value="CEPT76_peptidase"/>
    <property type="match status" value="1"/>
</dbReference>
<protein>
    <submittedName>
        <fullName evidence="3">Meckel syndrome type 6 protein, putative</fullName>
    </submittedName>
</protein>
<evidence type="ECO:0000259" key="2">
    <source>
        <dbReference type="PROSITE" id="PS50004"/>
    </source>
</evidence>
<evidence type="ECO:0000256" key="1">
    <source>
        <dbReference type="SAM" id="MobiDB-lite"/>
    </source>
</evidence>
<feature type="compositionally biased region" description="Basic residues" evidence="1">
    <location>
        <begin position="62"/>
        <end position="71"/>
    </location>
</feature>
<dbReference type="GO" id="GO:1905515">
    <property type="term" value="P:non-motile cilium assembly"/>
    <property type="evidence" value="ECO:0007669"/>
    <property type="project" value="TreeGrafter"/>
</dbReference>
<dbReference type="GO" id="GO:0035869">
    <property type="term" value="C:ciliary transition zone"/>
    <property type="evidence" value="ECO:0007669"/>
    <property type="project" value="TreeGrafter"/>
</dbReference>
<keyword evidence="4" id="KW-1185">Reference proteome</keyword>
<feature type="compositionally biased region" description="Basic and acidic residues" evidence="1">
    <location>
        <begin position="385"/>
        <end position="394"/>
    </location>
</feature>
<sequence length="1608" mass="180381">MQKQTNAEPPLSPTTGSGFGTPLPLQDETPEDHAHVEGNDAAQHFLELLSPSSRGGNASALKKGKKNTNRRLRFDPTLRVVEAAEAPVQANTEDGSSSEEDSDSWRGKSLTATEEGGLSDVPEPELTELSNHQVTRRPPWWVHRWSELSLFLNSTRSGGKRGGTPVDAVRDQLSADLVAAQSLQQFVGRDEYEQVAEVISEQNQLLPGGAERNTSRMVAGLLPPWRREGMGREMIEHLVGKIQGWLRNLCDSVKGTSGGDVQKVFGGEEHDGSDGIVAAPFCPAVKRAHRSMVQKSLFHDLVVPSTDIWSGRAYQVCEGLRTQTPTIHFEYVTDESVRPVFHLSCLHYIDGGEMPMSAVVQEAQKRRSLVIHIDYVRFRPSSPPHSDKTTDHQMRARGGNPTRDAVVGVPTASVSSGANAGGGEGRAAAAPVNFSPHDELVSSILDNYEPYRMMELNLLPHLKNRTFYEDQLRSLRSHRSLTEEQRRLMITLEKLHKLTCKLQHSYLSGMVTSWRQLLQLGRGNFGGISTSSEQPDTEGRRREFFAAHVSPFQVSMNGTTNSFGSPSGFIIGNGESASMLVDPSVTAEVQRNACFHLYLKREGSKVDAHTVKDDRLLDYSPVIEGLTLPVGTQDEPAQHFQVLLFARTNAFTQPQFVGATEPRVINAVKVVFFNETFELHTLSDPEEILLHVIAVGGVNNRRVVTTIRMEPSLTQACLLLPMQRPIPFTHSGHSHKKYEGSVISGTACISTNWTTHHGMAMHEIEDLFLNGDADPMDPKYRPLLNTLKDHYAVSKTQTAVSVNGVSKTGANAGDNVVPQVGRVVGPEPALYKGLPTRHPKESKRLQQLRHRWAIRLNREEPRDAAEAHLFSQPIPLDDSDSSDFAAACKHCVENREFMQTAPDELHEGFVQGSSPSCLSLSLLSRREKLKLWQQRLRFQKSKYTNSRKVEDHEIQERHVIIPKLLPAKPIHWTAESQLNPRRGKRPKIRDISPDSLAVLRDSRIVVHIMRASTLPVRSDGTPLEPFIEVSFVYETVHSRSEVGSTPSWFETLNIPFSPPDFDDDTLSLIDDDIVISVYDKVEIPMPPTTITAGVISHETHYRTERRLLGVLRVPFYSLYTAEQARMEGLYVLTTPRWSLGYHQSPREVSHGDSGRVKLRRRGLPSLLPTIQLYLALWPQPDRGSREAGDELEMQRLVKQFNVSPQLRYLHETAMRWRPSALSKIRKLSSVNPVARNRSISPFVLCTTGDLTLVCRFLLAGGGPPPITVTTVSQAIRFVSLLPLRLDMLPVQSNRAWNTNVEVLKARECKYEELSLLLAHFLRFIEPSEATYVVTGRGPIYQRVTMVLHSFDGELRLIDPHGGVVAPVHDPNFNFFTDVDMVVSHDQLWANIQISGTPHRMDWNLHDERFWFPCFNHEDENVRACLPFIAAIQRETLQFSLRDTGKEREIEHELQINVRHALVRWRNGKKPAFHHGVAAALQKLLEEAESERLVWANMSQERVNRRAARHLNEYLGEEVMHDSRRPGHTPCASHSLAVGNPCLRMAGSPINCAYMPNDTGHRLILQRVFETAVHEAAANDVSFAVATYVRGYTREVFSMWVFLAALYRV</sequence>
<reference evidence="3" key="1">
    <citation type="submission" date="2016-09" db="EMBL/GenBank/DDBJ databases">
        <authorList>
            <person name="Hebert L."/>
            <person name="Moumen B."/>
        </authorList>
    </citation>
    <scope>NUCLEOTIDE SEQUENCE [LARGE SCALE GENOMIC DNA]</scope>
    <source>
        <strain evidence="3">OVI</strain>
    </source>
</reference>
<gene>
    <name evidence="3" type="ORF">TEOVI_000377900</name>
</gene>
<dbReference type="PROSITE" id="PS50004">
    <property type="entry name" value="C2"/>
    <property type="match status" value="1"/>
</dbReference>
<dbReference type="RefSeq" id="XP_067082731.1">
    <property type="nucleotide sequence ID" value="XM_067226630.1"/>
</dbReference>
<organism evidence="3 4">
    <name type="scientific">Trypanosoma equiperdum</name>
    <dbReference type="NCBI Taxonomy" id="5694"/>
    <lineage>
        <taxon>Eukaryota</taxon>
        <taxon>Discoba</taxon>
        <taxon>Euglenozoa</taxon>
        <taxon>Kinetoplastea</taxon>
        <taxon>Metakinetoplastina</taxon>
        <taxon>Trypanosomatida</taxon>
        <taxon>Trypanosomatidae</taxon>
        <taxon>Trypanosoma</taxon>
    </lineage>
</organism>
<dbReference type="InterPro" id="IPR035892">
    <property type="entry name" value="C2_domain_sf"/>
</dbReference>
<dbReference type="SUPFAM" id="SSF49562">
    <property type="entry name" value="C2 domain (Calcium/lipid-binding domain, CaLB)"/>
    <property type="match status" value="1"/>
</dbReference>
<accession>A0A1G4IIQ4</accession>
<evidence type="ECO:0000313" key="3">
    <source>
        <dbReference type="EMBL" id="SCU72203.1"/>
    </source>
</evidence>
<dbReference type="PANTHER" id="PTHR20837:SF0">
    <property type="entry name" value="COILED-COIL AND C2 DOMAIN-CONTAINING PROTEIN 2A"/>
    <property type="match status" value="1"/>
</dbReference>
<dbReference type="CDD" id="cd00030">
    <property type="entry name" value="C2"/>
    <property type="match status" value="1"/>
</dbReference>
<feature type="domain" description="C2" evidence="2">
    <location>
        <begin position="985"/>
        <end position="1130"/>
    </location>
</feature>